<feature type="coiled-coil region" evidence="7">
    <location>
        <begin position="11"/>
        <end position="44"/>
    </location>
</feature>
<dbReference type="Pfam" id="PF13185">
    <property type="entry name" value="GAF_2"/>
    <property type="match status" value="1"/>
</dbReference>
<keyword evidence="7" id="KW-0175">Coiled coil</keyword>
<dbReference type="SMART" id="SM00388">
    <property type="entry name" value="HisKA"/>
    <property type="match status" value="1"/>
</dbReference>
<dbReference type="RefSeq" id="WP_149082801.1">
    <property type="nucleotide sequence ID" value="NZ_VTAW01000033.1"/>
</dbReference>
<evidence type="ECO:0000256" key="7">
    <source>
        <dbReference type="SAM" id="Coils"/>
    </source>
</evidence>
<organism evidence="9 10">
    <name type="scientific">Natrialba swarupiae</name>
    <dbReference type="NCBI Taxonomy" id="2448032"/>
    <lineage>
        <taxon>Archaea</taxon>
        <taxon>Methanobacteriati</taxon>
        <taxon>Methanobacteriota</taxon>
        <taxon>Stenosarchaea group</taxon>
        <taxon>Halobacteria</taxon>
        <taxon>Halobacteriales</taxon>
        <taxon>Natrialbaceae</taxon>
        <taxon>Natrialba</taxon>
    </lineage>
</organism>
<dbReference type="PANTHER" id="PTHR43711:SF1">
    <property type="entry name" value="HISTIDINE KINASE 1"/>
    <property type="match status" value="1"/>
</dbReference>
<evidence type="ECO:0000259" key="8">
    <source>
        <dbReference type="PROSITE" id="PS50109"/>
    </source>
</evidence>
<dbReference type="Gene3D" id="3.30.450.40">
    <property type="match status" value="1"/>
</dbReference>
<dbReference type="InterPro" id="IPR003018">
    <property type="entry name" value="GAF"/>
</dbReference>
<evidence type="ECO:0000256" key="1">
    <source>
        <dbReference type="ARBA" id="ARBA00000085"/>
    </source>
</evidence>
<dbReference type="PROSITE" id="PS50109">
    <property type="entry name" value="HIS_KIN"/>
    <property type="match status" value="1"/>
</dbReference>
<dbReference type="Gene3D" id="3.30.565.10">
    <property type="entry name" value="Histidine kinase-like ATPase, C-terminal domain"/>
    <property type="match status" value="1"/>
</dbReference>
<dbReference type="SUPFAM" id="SSF55874">
    <property type="entry name" value="ATPase domain of HSP90 chaperone/DNA topoisomerase II/histidine kinase"/>
    <property type="match status" value="1"/>
</dbReference>
<dbReference type="InterPro" id="IPR050736">
    <property type="entry name" value="Sensor_HK_Regulatory"/>
</dbReference>
<dbReference type="CDD" id="cd00082">
    <property type="entry name" value="HisKA"/>
    <property type="match status" value="1"/>
</dbReference>
<dbReference type="Proteomes" id="UP000324104">
    <property type="component" value="Unassembled WGS sequence"/>
</dbReference>
<dbReference type="InterPro" id="IPR003661">
    <property type="entry name" value="HisK_dim/P_dom"/>
</dbReference>
<dbReference type="Pfam" id="PF00512">
    <property type="entry name" value="HisKA"/>
    <property type="match status" value="1"/>
</dbReference>
<dbReference type="SUPFAM" id="SSF47384">
    <property type="entry name" value="Homodimeric domain of signal transducing histidine kinase"/>
    <property type="match status" value="1"/>
</dbReference>
<dbReference type="GO" id="GO:0000155">
    <property type="term" value="F:phosphorelay sensor kinase activity"/>
    <property type="evidence" value="ECO:0007669"/>
    <property type="project" value="InterPro"/>
</dbReference>
<sequence>MSNKEHQLEVLNQATRELMASESRKEVANTAVEAARDILELEANAIHLYDGEVSGLVPVAQTDVANELIGDPPTFTEGDSIAWRVYTQGNSVAIDDVRTDPDIHNLDTVVRGELFFPLDEHGILIATSPSTDAFDSGDKTLGEILAANTVTALEQVERTRQLQNREEELLRQNDRLEEFVNFVSHDLRNPLSVAKGHLELARADCESDHLTEVATAHDRMDALIEDLLTLARTGSHIDEVRSVNLQEIAEECWRNVTTEKADLVVETTQTITADRGRLQRLLENLFRNAVEHGDETVTVTVGDLTSDDGFYVADDGSGIPEDDWDAVFESGYSTQQDGTGLGLAIVEEIVTTHGWDIQLAESEDGGARFEISGLDLSGQNN</sequence>
<dbReference type="InterPro" id="IPR036890">
    <property type="entry name" value="HATPase_C_sf"/>
</dbReference>
<evidence type="ECO:0000256" key="2">
    <source>
        <dbReference type="ARBA" id="ARBA00012438"/>
    </source>
</evidence>
<evidence type="ECO:0000256" key="4">
    <source>
        <dbReference type="ARBA" id="ARBA00022679"/>
    </source>
</evidence>
<dbReference type="PANTHER" id="PTHR43711">
    <property type="entry name" value="TWO-COMPONENT HISTIDINE KINASE"/>
    <property type="match status" value="1"/>
</dbReference>
<evidence type="ECO:0000256" key="5">
    <source>
        <dbReference type="ARBA" id="ARBA00022777"/>
    </source>
</evidence>
<dbReference type="AlphaFoldDB" id="A0A5D5AI31"/>
<evidence type="ECO:0000313" key="10">
    <source>
        <dbReference type="Proteomes" id="UP000324104"/>
    </source>
</evidence>
<feature type="domain" description="Histidine kinase" evidence="8">
    <location>
        <begin position="182"/>
        <end position="372"/>
    </location>
</feature>
<dbReference type="InterPro" id="IPR036097">
    <property type="entry name" value="HisK_dim/P_sf"/>
</dbReference>
<dbReference type="Gene3D" id="1.10.287.130">
    <property type="match status" value="1"/>
</dbReference>
<proteinExistence type="predicted"/>
<reference evidence="9 10" key="1">
    <citation type="submission" date="2019-08" db="EMBL/GenBank/DDBJ databases">
        <title>Archaea genome.</title>
        <authorList>
            <person name="Kajale S."/>
            <person name="Shouche Y."/>
            <person name="Deshpande N."/>
            <person name="Sharma A."/>
        </authorList>
    </citation>
    <scope>NUCLEOTIDE SEQUENCE [LARGE SCALE GENOMIC DNA]</scope>
    <source>
        <strain evidence="9 10">ESP3B_9</strain>
    </source>
</reference>
<dbReference type="InterPro" id="IPR005467">
    <property type="entry name" value="His_kinase_dom"/>
</dbReference>
<dbReference type="InterPro" id="IPR004358">
    <property type="entry name" value="Sig_transdc_His_kin-like_C"/>
</dbReference>
<comment type="caution">
    <text evidence="9">The sequence shown here is derived from an EMBL/GenBank/DDBJ whole genome shotgun (WGS) entry which is preliminary data.</text>
</comment>
<dbReference type="CDD" id="cd00075">
    <property type="entry name" value="HATPase"/>
    <property type="match status" value="1"/>
</dbReference>
<protein>
    <recommendedName>
        <fullName evidence="2">histidine kinase</fullName>
        <ecNumber evidence="2">2.7.13.3</ecNumber>
    </recommendedName>
</protein>
<keyword evidence="3" id="KW-0597">Phosphoprotein</keyword>
<comment type="catalytic activity">
    <reaction evidence="1">
        <text>ATP + protein L-histidine = ADP + protein N-phospho-L-histidine.</text>
        <dbReference type="EC" id="2.7.13.3"/>
    </reaction>
</comment>
<name>A0A5D5AI31_9EURY</name>
<keyword evidence="6" id="KW-0902">Two-component regulatory system</keyword>
<dbReference type="SUPFAM" id="SSF55781">
    <property type="entry name" value="GAF domain-like"/>
    <property type="match status" value="1"/>
</dbReference>
<keyword evidence="4" id="KW-0808">Transferase</keyword>
<evidence type="ECO:0000256" key="3">
    <source>
        <dbReference type="ARBA" id="ARBA00022553"/>
    </source>
</evidence>
<accession>A0A5D5AI31</accession>
<evidence type="ECO:0000256" key="6">
    <source>
        <dbReference type="ARBA" id="ARBA00023012"/>
    </source>
</evidence>
<keyword evidence="10" id="KW-1185">Reference proteome</keyword>
<dbReference type="SMART" id="SM00387">
    <property type="entry name" value="HATPase_c"/>
    <property type="match status" value="1"/>
</dbReference>
<dbReference type="InterPro" id="IPR003594">
    <property type="entry name" value="HATPase_dom"/>
</dbReference>
<dbReference type="EMBL" id="VTAW01000033">
    <property type="protein sequence ID" value="TYT60665.1"/>
    <property type="molecule type" value="Genomic_DNA"/>
</dbReference>
<dbReference type="PRINTS" id="PR00344">
    <property type="entry name" value="BCTRLSENSOR"/>
</dbReference>
<evidence type="ECO:0000313" key="9">
    <source>
        <dbReference type="EMBL" id="TYT60665.1"/>
    </source>
</evidence>
<dbReference type="Pfam" id="PF02518">
    <property type="entry name" value="HATPase_c"/>
    <property type="match status" value="1"/>
</dbReference>
<gene>
    <name evidence="9" type="ORF">FYC77_17570</name>
</gene>
<keyword evidence="5" id="KW-0418">Kinase</keyword>
<dbReference type="InterPro" id="IPR029016">
    <property type="entry name" value="GAF-like_dom_sf"/>
</dbReference>
<dbReference type="EC" id="2.7.13.3" evidence="2"/>